<dbReference type="AlphaFoldDB" id="A0A9D1WUX6"/>
<evidence type="ECO:0000313" key="3">
    <source>
        <dbReference type="Proteomes" id="UP000886721"/>
    </source>
</evidence>
<evidence type="ECO:0000313" key="2">
    <source>
        <dbReference type="EMBL" id="HIX67506.1"/>
    </source>
</evidence>
<dbReference type="Proteomes" id="UP000886721">
    <property type="component" value="Unassembled WGS sequence"/>
</dbReference>
<dbReference type="Pfam" id="PF18960">
    <property type="entry name" value="DUF5702"/>
    <property type="match status" value="1"/>
</dbReference>
<comment type="caution">
    <text evidence="2">The sequence shown here is derived from an EMBL/GenBank/DDBJ whole genome shotgun (WGS) entry which is preliminary data.</text>
</comment>
<evidence type="ECO:0000256" key="1">
    <source>
        <dbReference type="SAM" id="MobiDB-lite"/>
    </source>
</evidence>
<sequence>MMKNQEGSISVFLAAVFLVFLLFISLCTEGIYLYVGKGKAMGACMAGLSHMRGNYQKELEETYHIFGMDHRYAEKAEADLVKKIEESLEGSQDTFHFQISTASLSDKTYLSEENGEVLKYQIRELMKYEMPADILSTWKEKWDKTAASGKDVGDIREEMEEDVQKAEEEAKEGEQEGENETKQEQEDPRKGFMEMLREGSIPLVMGKRKVSSGKIPIRYGKKDTQEEETWDFMKKENVEEQLKKTEKMSSAPSLADELPGILYSTRYFHFLTSKEKKEGIQYEVEYLIAGKDSEKENLGSVLWKMIHLRFPINALYVYQDAAKKKEAGMIASSILGITGIPPLVAAAKHLLLLALAYGESIIDVRNLAEGNKVPLVKSKTSWQLSFQGLAGLNCTRKTSKNGLSYEDYLVLLLAMQKEKEEKYVRMMDVMEDNIRKKDAGFRMDRCLTAWKVTVPIRMKRLAFGGMSLPFGTYTSWKFKRTASY</sequence>
<name>A0A9D1WUX6_9FIRM</name>
<accession>A0A9D1WUX6</accession>
<organism evidence="2 3">
    <name type="scientific">Candidatus Anaerostipes excrementavium</name>
    <dbReference type="NCBI Taxonomy" id="2838463"/>
    <lineage>
        <taxon>Bacteria</taxon>
        <taxon>Bacillati</taxon>
        <taxon>Bacillota</taxon>
        <taxon>Clostridia</taxon>
        <taxon>Lachnospirales</taxon>
        <taxon>Lachnospiraceae</taxon>
        <taxon>Anaerostipes</taxon>
    </lineage>
</organism>
<protein>
    <submittedName>
        <fullName evidence="2">Uncharacterized protein</fullName>
    </submittedName>
</protein>
<proteinExistence type="predicted"/>
<feature type="region of interest" description="Disordered" evidence="1">
    <location>
        <begin position="149"/>
        <end position="189"/>
    </location>
</feature>
<reference evidence="2" key="1">
    <citation type="journal article" date="2021" name="PeerJ">
        <title>Extensive microbial diversity within the chicken gut microbiome revealed by metagenomics and culture.</title>
        <authorList>
            <person name="Gilroy R."/>
            <person name="Ravi A."/>
            <person name="Getino M."/>
            <person name="Pursley I."/>
            <person name="Horton D.L."/>
            <person name="Alikhan N.F."/>
            <person name="Baker D."/>
            <person name="Gharbi K."/>
            <person name="Hall N."/>
            <person name="Watson M."/>
            <person name="Adriaenssens E.M."/>
            <person name="Foster-Nyarko E."/>
            <person name="Jarju S."/>
            <person name="Secka A."/>
            <person name="Antonio M."/>
            <person name="Oren A."/>
            <person name="Chaudhuri R.R."/>
            <person name="La Ragione R."/>
            <person name="Hildebrand F."/>
            <person name="Pallen M.J."/>
        </authorList>
    </citation>
    <scope>NUCLEOTIDE SEQUENCE</scope>
    <source>
        <strain evidence="2">CHK191-13928</strain>
    </source>
</reference>
<feature type="compositionally biased region" description="Basic and acidic residues" evidence="1">
    <location>
        <begin position="151"/>
        <end position="189"/>
    </location>
</feature>
<dbReference type="InterPro" id="IPR043756">
    <property type="entry name" value="DUF5702"/>
</dbReference>
<dbReference type="EMBL" id="DXEM01000015">
    <property type="protein sequence ID" value="HIX67506.1"/>
    <property type="molecule type" value="Genomic_DNA"/>
</dbReference>
<gene>
    <name evidence="2" type="ORF">H9735_05175</name>
</gene>
<reference evidence="2" key="2">
    <citation type="submission" date="2021-04" db="EMBL/GenBank/DDBJ databases">
        <authorList>
            <person name="Gilroy R."/>
        </authorList>
    </citation>
    <scope>NUCLEOTIDE SEQUENCE</scope>
    <source>
        <strain evidence="2">CHK191-13928</strain>
    </source>
</reference>